<evidence type="ECO:0000256" key="1">
    <source>
        <dbReference type="ARBA" id="ARBA00004141"/>
    </source>
</evidence>
<dbReference type="Pfam" id="PF01027">
    <property type="entry name" value="Bax1-I"/>
    <property type="match status" value="1"/>
</dbReference>
<keyword evidence="2 5" id="KW-0812">Transmembrane</keyword>
<comment type="similarity">
    <text evidence="5">Belongs to the BI1 family.</text>
</comment>
<keyword evidence="3 5" id="KW-1133">Transmembrane helix</keyword>
<evidence type="ECO:0000256" key="3">
    <source>
        <dbReference type="ARBA" id="ARBA00022989"/>
    </source>
</evidence>
<dbReference type="InterPro" id="IPR035871">
    <property type="entry name" value="GHITM"/>
</dbReference>
<dbReference type="GO" id="GO:0005743">
    <property type="term" value="C:mitochondrial inner membrane"/>
    <property type="evidence" value="ECO:0007669"/>
    <property type="project" value="TreeGrafter"/>
</dbReference>
<feature type="transmembrane region" description="Helical" evidence="5">
    <location>
        <begin position="182"/>
        <end position="203"/>
    </location>
</feature>
<comment type="subcellular location">
    <subcellularLocation>
        <location evidence="1">Membrane</location>
        <topology evidence="1">Multi-pass membrane protein</topology>
    </subcellularLocation>
</comment>
<evidence type="ECO:0000313" key="6">
    <source>
        <dbReference type="EMBL" id="NBJ59651.1"/>
    </source>
</evidence>
<feature type="transmembrane region" description="Helical" evidence="5">
    <location>
        <begin position="239"/>
        <end position="256"/>
    </location>
</feature>
<feature type="transmembrane region" description="Helical" evidence="5">
    <location>
        <begin position="118"/>
        <end position="138"/>
    </location>
</feature>
<sequence>MLSRLVLSGPSAMGALARSSFHAPPIKPCSLIVRQFGRETRGNVSSRMGARTRPSLKERLMAPAGPNAFNLGKGALAGGSALGLGALCFYGLGLGSGTSALNNSMLWPQYVKERIHNTYMYFGASLGITALTALAAFRSPAILNIVSRNGFMSIVLMMGAVVGSGAIAQSIPYTEGIGAKQLAWAAHCAILGAMIAPLCFVGGPILTRAALYSTGVVGGLSTVAVCAPSDKFLYMGGPLAIGLGVVFASSLASIWLPPTTALGAGLASMSLYGGLLLFSGFLLYDTQRIIRRAETHPMYAMQKFDPVNCAMSIYMDTLNIFIRIVSLLAGGGGNRRK</sequence>
<dbReference type="AlphaFoldDB" id="A0A6B2E8Z8"/>
<feature type="transmembrane region" description="Helical" evidence="5">
    <location>
        <begin position="75"/>
        <end position="97"/>
    </location>
</feature>
<evidence type="ECO:0000256" key="2">
    <source>
        <dbReference type="ARBA" id="ARBA00022692"/>
    </source>
</evidence>
<dbReference type="EMBL" id="GIFK01001948">
    <property type="protein sequence ID" value="NBJ59651.1"/>
    <property type="molecule type" value="Transcribed_RNA"/>
</dbReference>
<evidence type="ECO:0000256" key="4">
    <source>
        <dbReference type="ARBA" id="ARBA00023136"/>
    </source>
</evidence>
<feature type="transmembrane region" description="Helical" evidence="5">
    <location>
        <begin position="150"/>
        <end position="170"/>
    </location>
</feature>
<feature type="transmembrane region" description="Helical" evidence="5">
    <location>
        <begin position="209"/>
        <end position="227"/>
    </location>
</feature>
<keyword evidence="4 5" id="KW-0472">Membrane</keyword>
<dbReference type="PANTHER" id="PTHR23291:SF112">
    <property type="entry name" value="GROWTH HORMONE-INDUCIBLE TRANSMEMBRANE PROTEIN"/>
    <property type="match status" value="1"/>
</dbReference>
<protein>
    <submittedName>
        <fullName evidence="6">Putative growth hormone-induced protein</fullName>
    </submittedName>
</protein>
<proteinExistence type="inferred from homology"/>
<reference evidence="6" key="1">
    <citation type="submission" date="2019-10" db="EMBL/GenBank/DDBJ databases">
        <title>Short sand fly seasons in Tbilisi, Georgia, hinder development of host immunity to saliva of the visceral leishmaniasis vector Phlebotomus kandelakii.</title>
        <authorList>
            <person name="Oliveira F."/>
            <person name="Giorgobiani E."/>
            <person name="Guimaraes-Costa A.B."/>
            <person name="Abdeladhim M."/>
            <person name="Oristian J."/>
            <person name="Tskhvaradze L."/>
            <person name="Tsertsvadze N."/>
            <person name="Zakalashvili M."/>
            <person name="Valenzuela J.G."/>
            <person name="Kamhawi S."/>
        </authorList>
    </citation>
    <scope>NUCLEOTIDE SEQUENCE</scope>
    <source>
        <strain evidence="6">Wild-capture in Tbilisi</strain>
        <tissue evidence="6">Salivary glands</tissue>
    </source>
</reference>
<dbReference type="InterPro" id="IPR006214">
    <property type="entry name" value="Bax_inhibitor_1-related"/>
</dbReference>
<dbReference type="CDD" id="cd10431">
    <property type="entry name" value="GHITM"/>
    <property type="match status" value="1"/>
</dbReference>
<evidence type="ECO:0000256" key="5">
    <source>
        <dbReference type="RuleBase" id="RU004379"/>
    </source>
</evidence>
<dbReference type="PANTHER" id="PTHR23291">
    <property type="entry name" value="BAX INHIBITOR-RELATED"/>
    <property type="match status" value="1"/>
</dbReference>
<accession>A0A6B2E8Z8</accession>
<name>A0A6B2E8Z8_9DIPT</name>
<feature type="transmembrane region" description="Helical" evidence="5">
    <location>
        <begin position="262"/>
        <end position="284"/>
    </location>
</feature>
<organism evidence="6">
    <name type="scientific">Phlebotomus kandelakii</name>
    <dbReference type="NCBI Taxonomy" id="1109342"/>
    <lineage>
        <taxon>Eukaryota</taxon>
        <taxon>Metazoa</taxon>
        <taxon>Ecdysozoa</taxon>
        <taxon>Arthropoda</taxon>
        <taxon>Hexapoda</taxon>
        <taxon>Insecta</taxon>
        <taxon>Pterygota</taxon>
        <taxon>Neoptera</taxon>
        <taxon>Endopterygota</taxon>
        <taxon>Diptera</taxon>
        <taxon>Nematocera</taxon>
        <taxon>Psychodoidea</taxon>
        <taxon>Psychodidae</taxon>
        <taxon>Phlebotomus</taxon>
        <taxon>Larroussius</taxon>
    </lineage>
</organism>